<dbReference type="EMBL" id="MT142476">
    <property type="protein sequence ID" value="QJA81988.1"/>
    <property type="molecule type" value="Genomic_DNA"/>
</dbReference>
<evidence type="ECO:0000313" key="1">
    <source>
        <dbReference type="EMBL" id="QJA57682.1"/>
    </source>
</evidence>
<name>A0A6M3IMI9_9ZZZZ</name>
<accession>A0A6M3IMI9</accession>
<dbReference type="AlphaFoldDB" id="A0A6M3IMI9"/>
<gene>
    <name evidence="2" type="ORF">MM415A00456_0019</name>
    <name evidence="1" type="ORF">MM415B01580_0003</name>
</gene>
<organism evidence="1">
    <name type="scientific">viral metagenome</name>
    <dbReference type="NCBI Taxonomy" id="1070528"/>
    <lineage>
        <taxon>unclassified sequences</taxon>
        <taxon>metagenomes</taxon>
        <taxon>organismal metagenomes</taxon>
    </lineage>
</organism>
<reference evidence="1" key="1">
    <citation type="submission" date="2020-03" db="EMBL/GenBank/DDBJ databases">
        <title>The deep terrestrial virosphere.</title>
        <authorList>
            <person name="Holmfeldt K."/>
            <person name="Nilsson E."/>
            <person name="Simone D."/>
            <person name="Lopez-Fernandez M."/>
            <person name="Wu X."/>
            <person name="de Brujin I."/>
            <person name="Lundin D."/>
            <person name="Andersson A."/>
            <person name="Bertilsson S."/>
            <person name="Dopson M."/>
        </authorList>
    </citation>
    <scope>NUCLEOTIDE SEQUENCE</scope>
    <source>
        <strain evidence="2">MM415A00456</strain>
        <strain evidence="1">MM415B01580</strain>
    </source>
</reference>
<sequence length="279" mass="29633">MADKIINHDVRVVNGRTIYMPSYFDAQDGLWGNLKLPDLSVAHTVQQYPLGTRYVDGDRAFRYAKFMGTMNPDLGAKDTQPQTVAYATIAAAALQYATTLVLDVAATDGIAGDGVVAVDSLAGGYCVIFDASSKAITRQIKSNTVVASSGGEMTIIVTDPVPVALIADTDHIECMANPYSYLTASTSNAYGAFMGLPQLVYTTGQFGWLQTWGPTWLAPQAAVGGGSNNRTCIFRHDGSIDELDYSDANNAKGQIAGFVMSHAQAGTQGAPFVWLTIAP</sequence>
<protein>
    <submittedName>
        <fullName evidence="1">Uncharacterized protein</fullName>
    </submittedName>
</protein>
<proteinExistence type="predicted"/>
<dbReference type="EMBL" id="MT141287">
    <property type="protein sequence ID" value="QJA57682.1"/>
    <property type="molecule type" value="Genomic_DNA"/>
</dbReference>
<evidence type="ECO:0000313" key="2">
    <source>
        <dbReference type="EMBL" id="QJA81988.1"/>
    </source>
</evidence>